<dbReference type="Proteomes" id="UP001151760">
    <property type="component" value="Unassembled WGS sequence"/>
</dbReference>
<proteinExistence type="predicted"/>
<sequence>MSTPTQWDQIGTPTQYDMLCDTFWVSLVAYSAIYSKAEYDIYEDPFEEPNEEGKLEESREEDDSDLLSDARSRPGPAELGKS</sequence>
<evidence type="ECO:0000313" key="2">
    <source>
        <dbReference type="EMBL" id="GJT31014.1"/>
    </source>
</evidence>
<reference evidence="2" key="1">
    <citation type="journal article" date="2022" name="Int. J. Mol. Sci.">
        <title>Draft Genome of Tanacetum Coccineum: Genomic Comparison of Closely Related Tanacetum-Family Plants.</title>
        <authorList>
            <person name="Yamashiro T."/>
            <person name="Shiraishi A."/>
            <person name="Nakayama K."/>
            <person name="Satake H."/>
        </authorList>
    </citation>
    <scope>NUCLEOTIDE SEQUENCE</scope>
</reference>
<organism evidence="2 3">
    <name type="scientific">Tanacetum coccineum</name>
    <dbReference type="NCBI Taxonomy" id="301880"/>
    <lineage>
        <taxon>Eukaryota</taxon>
        <taxon>Viridiplantae</taxon>
        <taxon>Streptophyta</taxon>
        <taxon>Embryophyta</taxon>
        <taxon>Tracheophyta</taxon>
        <taxon>Spermatophyta</taxon>
        <taxon>Magnoliopsida</taxon>
        <taxon>eudicotyledons</taxon>
        <taxon>Gunneridae</taxon>
        <taxon>Pentapetalae</taxon>
        <taxon>asterids</taxon>
        <taxon>campanulids</taxon>
        <taxon>Asterales</taxon>
        <taxon>Asteraceae</taxon>
        <taxon>Asteroideae</taxon>
        <taxon>Anthemideae</taxon>
        <taxon>Anthemidinae</taxon>
        <taxon>Tanacetum</taxon>
    </lineage>
</organism>
<keyword evidence="3" id="KW-1185">Reference proteome</keyword>
<comment type="caution">
    <text evidence="2">The sequence shown here is derived from an EMBL/GenBank/DDBJ whole genome shotgun (WGS) entry which is preliminary data.</text>
</comment>
<gene>
    <name evidence="2" type="ORF">Tco_0911289</name>
</gene>
<reference evidence="2" key="2">
    <citation type="submission" date="2022-01" db="EMBL/GenBank/DDBJ databases">
        <authorList>
            <person name="Yamashiro T."/>
            <person name="Shiraishi A."/>
            <person name="Satake H."/>
            <person name="Nakayama K."/>
        </authorList>
    </citation>
    <scope>NUCLEOTIDE SEQUENCE</scope>
</reference>
<protein>
    <submittedName>
        <fullName evidence="2">Uncharacterized protein</fullName>
    </submittedName>
</protein>
<accession>A0ABQ5D2H0</accession>
<feature type="region of interest" description="Disordered" evidence="1">
    <location>
        <begin position="42"/>
        <end position="82"/>
    </location>
</feature>
<evidence type="ECO:0000313" key="3">
    <source>
        <dbReference type="Proteomes" id="UP001151760"/>
    </source>
</evidence>
<dbReference type="EMBL" id="BQNB010014671">
    <property type="protein sequence ID" value="GJT31014.1"/>
    <property type="molecule type" value="Genomic_DNA"/>
</dbReference>
<name>A0ABQ5D2H0_9ASTR</name>
<evidence type="ECO:0000256" key="1">
    <source>
        <dbReference type="SAM" id="MobiDB-lite"/>
    </source>
</evidence>